<protein>
    <recommendedName>
        <fullName evidence="6 14">Pantothenate kinase</fullName>
        <ecNumber evidence="5 14">2.7.1.33</ecNumber>
    </recommendedName>
    <alternativeName>
        <fullName evidence="13 14">Pantothenic acid kinase</fullName>
    </alternativeName>
</protein>
<organism evidence="17 18">
    <name type="scientific">Solirubrobacter pauli</name>
    <dbReference type="NCBI Taxonomy" id="166793"/>
    <lineage>
        <taxon>Bacteria</taxon>
        <taxon>Bacillati</taxon>
        <taxon>Actinomycetota</taxon>
        <taxon>Thermoleophilia</taxon>
        <taxon>Solirubrobacterales</taxon>
        <taxon>Solirubrobacteraceae</taxon>
        <taxon>Solirubrobacter</taxon>
    </lineage>
</organism>
<evidence type="ECO:0000256" key="1">
    <source>
        <dbReference type="ARBA" id="ARBA00001206"/>
    </source>
</evidence>
<dbReference type="Pfam" id="PF00485">
    <property type="entry name" value="PRK"/>
    <property type="match status" value="1"/>
</dbReference>
<dbReference type="UniPathway" id="UPA00241">
    <property type="reaction ID" value="UER00352"/>
</dbReference>
<evidence type="ECO:0000256" key="2">
    <source>
        <dbReference type="ARBA" id="ARBA00004496"/>
    </source>
</evidence>
<evidence type="ECO:0000313" key="18">
    <source>
        <dbReference type="Proteomes" id="UP000278962"/>
    </source>
</evidence>
<evidence type="ECO:0000259" key="16">
    <source>
        <dbReference type="Pfam" id="PF00485"/>
    </source>
</evidence>
<dbReference type="Gene3D" id="3.40.50.300">
    <property type="entry name" value="P-loop containing nucleotide triphosphate hydrolases"/>
    <property type="match status" value="1"/>
</dbReference>
<keyword evidence="12 14" id="KW-0173">Coenzyme A biosynthesis</keyword>
<accession>A0A660LDI4</accession>
<dbReference type="CDD" id="cd02025">
    <property type="entry name" value="PanK"/>
    <property type="match status" value="1"/>
</dbReference>
<evidence type="ECO:0000256" key="13">
    <source>
        <dbReference type="ARBA" id="ARBA00032866"/>
    </source>
</evidence>
<dbReference type="PANTHER" id="PTHR10285">
    <property type="entry name" value="URIDINE KINASE"/>
    <property type="match status" value="1"/>
</dbReference>
<dbReference type="OrthoDB" id="1550976at2"/>
<name>A0A660LDI4_9ACTN</name>
<dbReference type="GO" id="GO:0005524">
    <property type="term" value="F:ATP binding"/>
    <property type="evidence" value="ECO:0007669"/>
    <property type="project" value="UniProtKB-UniRule"/>
</dbReference>
<sequence length="309" mass="34681">MLKLGAASPFVAVPRSRWSELAAPTAVTLDYDELARLSGLGEPVAPDEVDEVYLPLARLLELRIDAAKQLSAAQGEFLGDPEHAVPFLLALGGSVAVGKSTAARMIVRLLQTIRPEWRVELVTTDGFLLPNATLIEKGILARKGFPESYDRRRLLRFVAELKSGVEEVRAPVYSHLIYDIVEDESQVVRRPDVVVLEGVNVLKRGSGRVYVSDFADFALYLDAEESDVQRWYLNRFLKLRNGAFQDPDSYFHRYAVLSDEEATAVAEGIWQRTNRPNLLENIKPTRPRADLILEKGGDHFISRILLRRT</sequence>
<evidence type="ECO:0000256" key="14">
    <source>
        <dbReference type="HAMAP-Rule" id="MF_00215"/>
    </source>
</evidence>
<dbReference type="InterPro" id="IPR004566">
    <property type="entry name" value="PanK"/>
</dbReference>
<evidence type="ECO:0000256" key="3">
    <source>
        <dbReference type="ARBA" id="ARBA00005225"/>
    </source>
</evidence>
<evidence type="ECO:0000256" key="4">
    <source>
        <dbReference type="ARBA" id="ARBA00006087"/>
    </source>
</evidence>
<evidence type="ECO:0000256" key="12">
    <source>
        <dbReference type="ARBA" id="ARBA00022993"/>
    </source>
</evidence>
<reference evidence="17 18" key="1">
    <citation type="submission" date="2018-10" db="EMBL/GenBank/DDBJ databases">
        <title>Genomic Encyclopedia of Archaeal and Bacterial Type Strains, Phase II (KMG-II): from individual species to whole genera.</title>
        <authorList>
            <person name="Goeker M."/>
        </authorList>
    </citation>
    <scope>NUCLEOTIDE SEQUENCE [LARGE SCALE GENOMIC DNA]</scope>
    <source>
        <strain evidence="17 18">DSM 14954</strain>
    </source>
</reference>
<evidence type="ECO:0000256" key="15">
    <source>
        <dbReference type="RuleBase" id="RU003530"/>
    </source>
</evidence>
<dbReference type="GO" id="GO:0004594">
    <property type="term" value="F:pantothenate kinase activity"/>
    <property type="evidence" value="ECO:0007669"/>
    <property type="project" value="UniProtKB-UniRule"/>
</dbReference>
<evidence type="ECO:0000256" key="8">
    <source>
        <dbReference type="ARBA" id="ARBA00022679"/>
    </source>
</evidence>
<evidence type="ECO:0000256" key="6">
    <source>
        <dbReference type="ARBA" id="ARBA00015080"/>
    </source>
</evidence>
<proteinExistence type="inferred from homology"/>
<comment type="similarity">
    <text evidence="4 14 15">Belongs to the prokaryotic pantothenate kinase family.</text>
</comment>
<evidence type="ECO:0000256" key="9">
    <source>
        <dbReference type="ARBA" id="ARBA00022741"/>
    </source>
</evidence>
<evidence type="ECO:0000313" key="17">
    <source>
        <dbReference type="EMBL" id="RKQ90781.1"/>
    </source>
</evidence>
<keyword evidence="8 14" id="KW-0808">Transferase</keyword>
<dbReference type="SUPFAM" id="SSF52540">
    <property type="entry name" value="P-loop containing nucleoside triphosphate hydrolases"/>
    <property type="match status" value="1"/>
</dbReference>
<feature type="domain" description="Phosphoribulokinase/uridine kinase" evidence="16">
    <location>
        <begin position="89"/>
        <end position="226"/>
    </location>
</feature>
<dbReference type="InterPro" id="IPR006083">
    <property type="entry name" value="PRK/URK"/>
</dbReference>
<evidence type="ECO:0000256" key="5">
    <source>
        <dbReference type="ARBA" id="ARBA00012102"/>
    </source>
</evidence>
<keyword evidence="7 14" id="KW-0963">Cytoplasm</keyword>
<feature type="binding site" evidence="14">
    <location>
        <begin position="93"/>
        <end position="100"/>
    </location>
    <ligand>
        <name>ATP</name>
        <dbReference type="ChEBI" id="CHEBI:30616"/>
    </ligand>
</feature>
<dbReference type="PIRSF" id="PIRSF000545">
    <property type="entry name" value="Pantothenate_kin"/>
    <property type="match status" value="1"/>
</dbReference>
<dbReference type="GO" id="GO:0015937">
    <property type="term" value="P:coenzyme A biosynthetic process"/>
    <property type="evidence" value="ECO:0007669"/>
    <property type="project" value="UniProtKB-UniRule"/>
</dbReference>
<comment type="pathway">
    <text evidence="3 14 15">Cofactor biosynthesis; coenzyme A biosynthesis; CoA from (R)-pantothenate: step 1/5.</text>
</comment>
<dbReference type="InterPro" id="IPR027417">
    <property type="entry name" value="P-loop_NTPase"/>
</dbReference>
<dbReference type="RefSeq" id="WP_121247830.1">
    <property type="nucleotide sequence ID" value="NZ_RBIL01000001.1"/>
</dbReference>
<dbReference type="NCBIfam" id="TIGR00554">
    <property type="entry name" value="panK_bact"/>
    <property type="match status" value="1"/>
</dbReference>
<dbReference type="EC" id="2.7.1.33" evidence="5 14"/>
<dbReference type="HAMAP" id="MF_00215">
    <property type="entry name" value="Pantothen_kinase_1"/>
    <property type="match status" value="1"/>
</dbReference>
<evidence type="ECO:0000256" key="7">
    <source>
        <dbReference type="ARBA" id="ARBA00022490"/>
    </source>
</evidence>
<keyword evidence="18" id="KW-1185">Reference proteome</keyword>
<dbReference type="AlphaFoldDB" id="A0A660LDI4"/>
<comment type="catalytic activity">
    <reaction evidence="1 14 15">
        <text>(R)-pantothenate + ATP = (R)-4'-phosphopantothenate + ADP + H(+)</text>
        <dbReference type="Rhea" id="RHEA:16373"/>
        <dbReference type="ChEBI" id="CHEBI:10986"/>
        <dbReference type="ChEBI" id="CHEBI:15378"/>
        <dbReference type="ChEBI" id="CHEBI:29032"/>
        <dbReference type="ChEBI" id="CHEBI:30616"/>
        <dbReference type="ChEBI" id="CHEBI:456216"/>
        <dbReference type="EC" id="2.7.1.33"/>
    </reaction>
</comment>
<dbReference type="Proteomes" id="UP000278962">
    <property type="component" value="Unassembled WGS sequence"/>
</dbReference>
<keyword evidence="9 14" id="KW-0547">Nucleotide-binding</keyword>
<comment type="caution">
    <text evidence="17">The sequence shown here is derived from an EMBL/GenBank/DDBJ whole genome shotgun (WGS) entry which is preliminary data.</text>
</comment>
<keyword evidence="10 14" id="KW-0418">Kinase</keyword>
<comment type="subcellular location">
    <subcellularLocation>
        <location evidence="2 14 15">Cytoplasm</location>
    </subcellularLocation>
</comment>
<gene>
    <name evidence="14" type="primary">coaA</name>
    <name evidence="17" type="ORF">C8N24_0594</name>
</gene>
<keyword evidence="11 14" id="KW-0067">ATP-binding</keyword>
<evidence type="ECO:0000256" key="11">
    <source>
        <dbReference type="ARBA" id="ARBA00022840"/>
    </source>
</evidence>
<dbReference type="GO" id="GO:0005737">
    <property type="term" value="C:cytoplasm"/>
    <property type="evidence" value="ECO:0007669"/>
    <property type="project" value="UniProtKB-SubCell"/>
</dbReference>
<evidence type="ECO:0000256" key="10">
    <source>
        <dbReference type="ARBA" id="ARBA00022777"/>
    </source>
</evidence>
<dbReference type="EMBL" id="RBIL01000001">
    <property type="protein sequence ID" value="RKQ90781.1"/>
    <property type="molecule type" value="Genomic_DNA"/>
</dbReference>